<keyword evidence="10 13" id="KW-0472">Membrane</keyword>
<organism evidence="14 15">
    <name type="scientific">Cryobacterium zhongshanensis</name>
    <dbReference type="NCBI Taxonomy" id="2928153"/>
    <lineage>
        <taxon>Bacteria</taxon>
        <taxon>Bacillati</taxon>
        <taxon>Actinomycetota</taxon>
        <taxon>Actinomycetes</taxon>
        <taxon>Micrococcales</taxon>
        <taxon>Microbacteriaceae</taxon>
        <taxon>Cryobacterium</taxon>
    </lineage>
</organism>
<dbReference type="GO" id="GO:0015252">
    <property type="term" value="F:proton channel activity"/>
    <property type="evidence" value="ECO:0007669"/>
    <property type="project" value="InterPro"/>
</dbReference>
<accession>A0AA41UFB9</accession>
<evidence type="ECO:0000256" key="8">
    <source>
        <dbReference type="ARBA" id="ARBA00022989"/>
    </source>
</evidence>
<keyword evidence="6" id="KW-0631">Potassium channel</keyword>
<keyword evidence="9" id="KW-0406">Ion transport</keyword>
<evidence type="ECO:0000313" key="14">
    <source>
        <dbReference type="EMBL" id="MCI4657830.1"/>
    </source>
</evidence>
<evidence type="ECO:0000256" key="13">
    <source>
        <dbReference type="SAM" id="Phobius"/>
    </source>
</evidence>
<dbReference type="GO" id="GO:0016020">
    <property type="term" value="C:membrane"/>
    <property type="evidence" value="ECO:0007669"/>
    <property type="project" value="UniProtKB-SubCell"/>
</dbReference>
<protein>
    <submittedName>
        <fullName evidence="14">TMEM175 family protein</fullName>
    </submittedName>
</protein>
<evidence type="ECO:0000256" key="5">
    <source>
        <dbReference type="ARBA" id="ARBA00022692"/>
    </source>
</evidence>
<comment type="caution">
    <text evidence="14">The sequence shown here is derived from an EMBL/GenBank/DDBJ whole genome shotgun (WGS) entry which is preliminary data.</text>
</comment>
<gene>
    <name evidence="14" type="ORF">MQH31_08420</name>
</gene>
<keyword evidence="4" id="KW-0633">Potassium transport</keyword>
<feature type="transmembrane region" description="Helical" evidence="13">
    <location>
        <begin position="89"/>
        <end position="109"/>
    </location>
</feature>
<evidence type="ECO:0000256" key="4">
    <source>
        <dbReference type="ARBA" id="ARBA00022538"/>
    </source>
</evidence>
<keyword evidence="7" id="KW-0630">Potassium</keyword>
<keyword evidence="3" id="KW-0813">Transport</keyword>
<feature type="transmembrane region" description="Helical" evidence="13">
    <location>
        <begin position="12"/>
        <end position="30"/>
    </location>
</feature>
<dbReference type="Pfam" id="PF06736">
    <property type="entry name" value="TMEM175"/>
    <property type="match status" value="1"/>
</dbReference>
<keyword evidence="5 13" id="KW-0812">Transmembrane</keyword>
<feature type="transmembrane region" description="Helical" evidence="13">
    <location>
        <begin position="177"/>
        <end position="195"/>
    </location>
</feature>
<evidence type="ECO:0000256" key="6">
    <source>
        <dbReference type="ARBA" id="ARBA00022826"/>
    </source>
</evidence>
<evidence type="ECO:0000256" key="3">
    <source>
        <dbReference type="ARBA" id="ARBA00022448"/>
    </source>
</evidence>
<evidence type="ECO:0000256" key="7">
    <source>
        <dbReference type="ARBA" id="ARBA00022958"/>
    </source>
</evidence>
<feature type="transmembrane region" description="Helical" evidence="13">
    <location>
        <begin position="149"/>
        <end position="171"/>
    </location>
</feature>
<comment type="catalytic activity">
    <reaction evidence="12">
        <text>K(+)(in) = K(+)(out)</text>
        <dbReference type="Rhea" id="RHEA:29463"/>
        <dbReference type="ChEBI" id="CHEBI:29103"/>
    </reaction>
</comment>
<comment type="similarity">
    <text evidence="2">Belongs to the TMEM175 family.</text>
</comment>
<sequence length="209" mass="23312">MQTTRGLDRLIFFTDAIAAIAITLLILPLAELVPVTPTNVLPGDFLLDHLSELLAFLLSFAVIARLWISHHALFEHVSTYSPALRNLSLLWAFTIVVLPLPTAMVAHWSTDSIVVGFYIGTMFVSSLLLTSMTILTHRSAALQEPANPLPSRAIIASTLSTTEFLLAFILGTVFQEINYWALFALFLSAPVFLILRRHDRQILMRMVPR</sequence>
<comment type="subcellular location">
    <subcellularLocation>
        <location evidence="1">Membrane</location>
        <topology evidence="1">Multi-pass membrane protein</topology>
    </subcellularLocation>
</comment>
<keyword evidence="11" id="KW-0407">Ion channel</keyword>
<dbReference type="InterPro" id="IPR010617">
    <property type="entry name" value="TMEM175-like"/>
</dbReference>
<evidence type="ECO:0000256" key="11">
    <source>
        <dbReference type="ARBA" id="ARBA00023303"/>
    </source>
</evidence>
<name>A0AA41UFB9_9MICO</name>
<evidence type="ECO:0000256" key="1">
    <source>
        <dbReference type="ARBA" id="ARBA00004141"/>
    </source>
</evidence>
<dbReference type="Proteomes" id="UP001165341">
    <property type="component" value="Unassembled WGS sequence"/>
</dbReference>
<dbReference type="RefSeq" id="WP_243011605.1">
    <property type="nucleotide sequence ID" value="NZ_JALGAR010000001.1"/>
</dbReference>
<dbReference type="AlphaFoldDB" id="A0AA41UFB9"/>
<reference evidence="14" key="1">
    <citation type="submission" date="2022-03" db="EMBL/GenBank/DDBJ databases">
        <title>Cryobacterium sp. nov. strain ZS14-85, isolated from Antarctic soil.</title>
        <authorList>
            <person name="Li J."/>
            <person name="Niu G."/>
        </authorList>
    </citation>
    <scope>NUCLEOTIDE SEQUENCE</scope>
    <source>
        <strain evidence="14">ZS14-85</strain>
    </source>
</reference>
<evidence type="ECO:0000256" key="9">
    <source>
        <dbReference type="ARBA" id="ARBA00023065"/>
    </source>
</evidence>
<evidence type="ECO:0000256" key="10">
    <source>
        <dbReference type="ARBA" id="ARBA00023136"/>
    </source>
</evidence>
<keyword evidence="15" id="KW-1185">Reference proteome</keyword>
<proteinExistence type="inferred from homology"/>
<feature type="transmembrane region" description="Helical" evidence="13">
    <location>
        <begin position="50"/>
        <end position="68"/>
    </location>
</feature>
<dbReference type="EMBL" id="JALGAR010000001">
    <property type="protein sequence ID" value="MCI4657830.1"/>
    <property type="molecule type" value="Genomic_DNA"/>
</dbReference>
<evidence type="ECO:0000256" key="2">
    <source>
        <dbReference type="ARBA" id="ARBA00006920"/>
    </source>
</evidence>
<evidence type="ECO:0000256" key="12">
    <source>
        <dbReference type="ARBA" id="ARBA00034430"/>
    </source>
</evidence>
<evidence type="ECO:0000313" key="15">
    <source>
        <dbReference type="Proteomes" id="UP001165341"/>
    </source>
</evidence>
<feature type="transmembrane region" description="Helical" evidence="13">
    <location>
        <begin position="115"/>
        <end position="137"/>
    </location>
</feature>
<keyword evidence="8 13" id="KW-1133">Transmembrane helix</keyword>
<dbReference type="GO" id="GO:0005267">
    <property type="term" value="F:potassium channel activity"/>
    <property type="evidence" value="ECO:0007669"/>
    <property type="project" value="UniProtKB-KW"/>
</dbReference>